<dbReference type="NCBIfam" id="TIGR00879">
    <property type="entry name" value="SP"/>
    <property type="match status" value="1"/>
</dbReference>
<feature type="transmembrane region" description="Helical" evidence="8">
    <location>
        <begin position="281"/>
        <end position="303"/>
    </location>
</feature>
<evidence type="ECO:0000256" key="3">
    <source>
        <dbReference type="ARBA" id="ARBA00022448"/>
    </source>
</evidence>
<comment type="similarity">
    <text evidence="2 7">Belongs to the major facilitator superfamily. Sugar transporter (TC 2.A.1.1) family.</text>
</comment>
<protein>
    <submittedName>
        <fullName evidence="10">Hexose transporter protein</fullName>
    </submittedName>
</protein>
<evidence type="ECO:0000256" key="7">
    <source>
        <dbReference type="RuleBase" id="RU003346"/>
    </source>
</evidence>
<sequence length="523" mass="58127">MGAGGAVPTHNVLGGREFPLVQWTKLPQLRKLYFLLGTVILISATNGFDGSMMNGLQAVPAWEEYFHPDAAELGLLNAIMSAGSICAVPISPFLADWRGRRLAILIGLAIMFVGVALQSAATNIPMFTGARYLIGFGISLAHGAAPLLVTELAHMQHRARITSLYNTTWYIGSIIAAWTTYGTYRIDNNWSWRIPSILQAAPAIVMISFVFWVPESPRWLISVDRHEEALAILTKYHGGGNAQDELVLFEFEEIKETIALESQLSKGISELWATKGNRHRMIICIFAGLFSQWSGNSLVSYYINTILNQIGITDPDTKLVINGVLNIWNMLVATSMAFAVDRAGRRPLFLASTGGMLIMFIPWTIASKYATDNGSKAAGNAVVALIFLYYTCYNLAWSGLLVGYTVEILPFEIRARGMAVMFMFVNLALFFNNYVNPVALENIEWKYYIVYCCWLAIELVIVYFFFVETRYTPLEEIAKYFDGEDARVGGHAATTLAKEKLAVLEAEGKLEKTVTTEEVHQKV</sequence>
<dbReference type="PROSITE" id="PS00216">
    <property type="entry name" value="SUGAR_TRANSPORT_1"/>
    <property type="match status" value="1"/>
</dbReference>
<evidence type="ECO:0000256" key="2">
    <source>
        <dbReference type="ARBA" id="ARBA00010992"/>
    </source>
</evidence>
<dbReference type="OrthoDB" id="6133115at2759"/>
<dbReference type="InterPro" id="IPR036259">
    <property type="entry name" value="MFS_trans_sf"/>
</dbReference>
<feature type="transmembrane region" description="Helical" evidence="8">
    <location>
        <begin position="386"/>
        <end position="406"/>
    </location>
</feature>
<feature type="transmembrane region" description="Helical" evidence="8">
    <location>
        <begin position="132"/>
        <end position="152"/>
    </location>
</feature>
<dbReference type="PANTHER" id="PTHR48022:SF64">
    <property type="entry name" value="MAJOR FACILITATOR SUPERFAMILY (MFS) PROFILE DOMAIN-CONTAINING PROTEIN"/>
    <property type="match status" value="1"/>
</dbReference>
<feature type="transmembrane region" description="Helical" evidence="8">
    <location>
        <begin position="418"/>
        <end position="435"/>
    </location>
</feature>
<dbReference type="PANTHER" id="PTHR48022">
    <property type="entry name" value="PLASTIDIC GLUCOSE TRANSPORTER 4"/>
    <property type="match status" value="1"/>
</dbReference>
<reference evidence="10 11" key="1">
    <citation type="journal article" date="2018" name="Nat. Ecol. Evol.">
        <title>Pezizomycetes genomes reveal the molecular basis of ectomycorrhizal truffle lifestyle.</title>
        <authorList>
            <person name="Murat C."/>
            <person name="Payen T."/>
            <person name="Noel B."/>
            <person name="Kuo A."/>
            <person name="Morin E."/>
            <person name="Chen J."/>
            <person name="Kohler A."/>
            <person name="Krizsan K."/>
            <person name="Balestrini R."/>
            <person name="Da Silva C."/>
            <person name="Montanini B."/>
            <person name="Hainaut M."/>
            <person name="Levati E."/>
            <person name="Barry K.W."/>
            <person name="Belfiori B."/>
            <person name="Cichocki N."/>
            <person name="Clum A."/>
            <person name="Dockter R.B."/>
            <person name="Fauchery L."/>
            <person name="Guy J."/>
            <person name="Iotti M."/>
            <person name="Le Tacon F."/>
            <person name="Lindquist E.A."/>
            <person name="Lipzen A."/>
            <person name="Malagnac F."/>
            <person name="Mello A."/>
            <person name="Molinier V."/>
            <person name="Miyauchi S."/>
            <person name="Poulain J."/>
            <person name="Riccioni C."/>
            <person name="Rubini A."/>
            <person name="Sitrit Y."/>
            <person name="Splivallo R."/>
            <person name="Traeger S."/>
            <person name="Wang M."/>
            <person name="Zifcakova L."/>
            <person name="Wipf D."/>
            <person name="Zambonelli A."/>
            <person name="Paolocci F."/>
            <person name="Nowrousian M."/>
            <person name="Ottonello S."/>
            <person name="Baldrian P."/>
            <person name="Spatafora J.W."/>
            <person name="Henrissat B."/>
            <person name="Nagy L.G."/>
            <person name="Aury J.M."/>
            <person name="Wincker P."/>
            <person name="Grigoriev I.V."/>
            <person name="Bonfante P."/>
            <person name="Martin F.M."/>
        </authorList>
    </citation>
    <scope>NUCLEOTIDE SEQUENCE [LARGE SCALE GENOMIC DNA]</scope>
    <source>
        <strain evidence="10 11">RN42</strain>
    </source>
</reference>
<dbReference type="Pfam" id="PF00083">
    <property type="entry name" value="Sugar_tr"/>
    <property type="match status" value="1"/>
</dbReference>
<keyword evidence="11" id="KW-1185">Reference proteome</keyword>
<evidence type="ECO:0000256" key="4">
    <source>
        <dbReference type="ARBA" id="ARBA00022692"/>
    </source>
</evidence>
<keyword evidence="3 7" id="KW-0813">Transport</keyword>
<evidence type="ECO:0000313" key="10">
    <source>
        <dbReference type="EMBL" id="RPA83703.1"/>
    </source>
</evidence>
<dbReference type="SUPFAM" id="SSF103473">
    <property type="entry name" value="MFS general substrate transporter"/>
    <property type="match status" value="1"/>
</dbReference>
<keyword evidence="4 8" id="KW-0812">Transmembrane</keyword>
<gene>
    <name evidence="10" type="ORF">BJ508DRAFT_206885</name>
</gene>
<proteinExistence type="inferred from homology"/>
<organism evidence="10 11">
    <name type="scientific">Ascobolus immersus RN42</name>
    <dbReference type="NCBI Taxonomy" id="1160509"/>
    <lineage>
        <taxon>Eukaryota</taxon>
        <taxon>Fungi</taxon>
        <taxon>Dikarya</taxon>
        <taxon>Ascomycota</taxon>
        <taxon>Pezizomycotina</taxon>
        <taxon>Pezizomycetes</taxon>
        <taxon>Pezizales</taxon>
        <taxon>Ascobolaceae</taxon>
        <taxon>Ascobolus</taxon>
    </lineage>
</organism>
<dbReference type="AlphaFoldDB" id="A0A3N4IC78"/>
<dbReference type="InterPro" id="IPR005828">
    <property type="entry name" value="MFS_sugar_transport-like"/>
</dbReference>
<dbReference type="EMBL" id="ML119663">
    <property type="protein sequence ID" value="RPA83703.1"/>
    <property type="molecule type" value="Genomic_DNA"/>
</dbReference>
<dbReference type="STRING" id="1160509.A0A3N4IC78"/>
<dbReference type="InterPro" id="IPR005829">
    <property type="entry name" value="Sugar_transporter_CS"/>
</dbReference>
<feature type="transmembrane region" description="Helical" evidence="8">
    <location>
        <begin position="102"/>
        <end position="120"/>
    </location>
</feature>
<dbReference type="GO" id="GO:0016020">
    <property type="term" value="C:membrane"/>
    <property type="evidence" value="ECO:0007669"/>
    <property type="project" value="UniProtKB-SubCell"/>
</dbReference>
<accession>A0A3N4IC78</accession>
<name>A0A3N4IC78_ASCIM</name>
<dbReference type="Gene3D" id="1.20.1250.20">
    <property type="entry name" value="MFS general substrate transporter like domains"/>
    <property type="match status" value="1"/>
</dbReference>
<feature type="transmembrane region" description="Helical" evidence="8">
    <location>
        <begin position="32"/>
        <end position="53"/>
    </location>
</feature>
<feature type="transmembrane region" description="Helical" evidence="8">
    <location>
        <begin position="447"/>
        <end position="466"/>
    </location>
</feature>
<keyword evidence="6 8" id="KW-0472">Membrane</keyword>
<keyword evidence="5 8" id="KW-1133">Transmembrane helix</keyword>
<evidence type="ECO:0000256" key="8">
    <source>
        <dbReference type="SAM" id="Phobius"/>
    </source>
</evidence>
<feature type="transmembrane region" description="Helical" evidence="8">
    <location>
        <begin position="73"/>
        <end position="95"/>
    </location>
</feature>
<feature type="domain" description="Major facilitator superfamily (MFS) profile" evidence="9">
    <location>
        <begin position="35"/>
        <end position="470"/>
    </location>
</feature>
<dbReference type="GO" id="GO:0005351">
    <property type="term" value="F:carbohydrate:proton symporter activity"/>
    <property type="evidence" value="ECO:0007669"/>
    <property type="project" value="TreeGrafter"/>
</dbReference>
<feature type="transmembrane region" description="Helical" evidence="8">
    <location>
        <begin position="323"/>
        <end position="340"/>
    </location>
</feature>
<dbReference type="FunFam" id="1.20.1250.20:FF:000117">
    <property type="entry name" value="MFS hexose transporter"/>
    <property type="match status" value="1"/>
</dbReference>
<evidence type="ECO:0000259" key="9">
    <source>
        <dbReference type="PROSITE" id="PS50850"/>
    </source>
</evidence>
<dbReference type="Proteomes" id="UP000275078">
    <property type="component" value="Unassembled WGS sequence"/>
</dbReference>
<evidence type="ECO:0000256" key="6">
    <source>
        <dbReference type="ARBA" id="ARBA00023136"/>
    </source>
</evidence>
<dbReference type="InterPro" id="IPR003663">
    <property type="entry name" value="Sugar/inositol_transpt"/>
</dbReference>
<feature type="transmembrane region" description="Helical" evidence="8">
    <location>
        <begin position="164"/>
        <end position="184"/>
    </location>
</feature>
<comment type="subcellular location">
    <subcellularLocation>
        <location evidence="1">Membrane</location>
        <topology evidence="1">Multi-pass membrane protein</topology>
    </subcellularLocation>
</comment>
<evidence type="ECO:0000256" key="1">
    <source>
        <dbReference type="ARBA" id="ARBA00004141"/>
    </source>
</evidence>
<dbReference type="InterPro" id="IPR020846">
    <property type="entry name" value="MFS_dom"/>
</dbReference>
<feature type="transmembrane region" description="Helical" evidence="8">
    <location>
        <begin position="347"/>
        <end position="366"/>
    </location>
</feature>
<feature type="transmembrane region" description="Helical" evidence="8">
    <location>
        <begin position="190"/>
        <end position="213"/>
    </location>
</feature>
<dbReference type="InterPro" id="IPR050360">
    <property type="entry name" value="MFS_Sugar_Transporters"/>
</dbReference>
<evidence type="ECO:0000256" key="5">
    <source>
        <dbReference type="ARBA" id="ARBA00022989"/>
    </source>
</evidence>
<dbReference type="PROSITE" id="PS50850">
    <property type="entry name" value="MFS"/>
    <property type="match status" value="1"/>
</dbReference>
<evidence type="ECO:0000313" key="11">
    <source>
        <dbReference type="Proteomes" id="UP000275078"/>
    </source>
</evidence>